<dbReference type="InterPro" id="IPR018247">
    <property type="entry name" value="EF_Hand_1_Ca_BS"/>
</dbReference>
<protein>
    <submittedName>
        <fullName evidence="3">PEP-CTERM sorting domain-containing protein</fullName>
    </submittedName>
</protein>
<proteinExistence type="predicted"/>
<gene>
    <name evidence="3" type="ORF">NG895_10080</name>
</gene>
<name>A0A9X2FDD4_9BACT</name>
<dbReference type="EMBL" id="JAMXLR010000036">
    <property type="protein sequence ID" value="MCO6044254.1"/>
    <property type="molecule type" value="Genomic_DNA"/>
</dbReference>
<dbReference type="SUPFAM" id="SSF63446">
    <property type="entry name" value="Type I dockerin domain"/>
    <property type="match status" value="1"/>
</dbReference>
<feature type="signal peptide" evidence="1">
    <location>
        <begin position="1"/>
        <end position="21"/>
    </location>
</feature>
<dbReference type="InterPro" id="IPR013424">
    <property type="entry name" value="Ice-binding_C"/>
</dbReference>
<reference evidence="3" key="1">
    <citation type="submission" date="2022-06" db="EMBL/GenBank/DDBJ databases">
        <title>Aeoliella straminimaris, a novel planctomycete from sediments.</title>
        <authorList>
            <person name="Vitorino I.R."/>
            <person name="Lage O.M."/>
        </authorList>
    </citation>
    <scope>NUCLEOTIDE SEQUENCE</scope>
    <source>
        <strain evidence="3">ICT_H6.2</strain>
    </source>
</reference>
<evidence type="ECO:0000313" key="4">
    <source>
        <dbReference type="Proteomes" id="UP001155241"/>
    </source>
</evidence>
<comment type="caution">
    <text evidence="3">The sequence shown here is derived from an EMBL/GenBank/DDBJ whole genome shotgun (WGS) entry which is preliminary data.</text>
</comment>
<keyword evidence="1" id="KW-0732">Signal</keyword>
<evidence type="ECO:0000256" key="1">
    <source>
        <dbReference type="SAM" id="SignalP"/>
    </source>
</evidence>
<organism evidence="3 4">
    <name type="scientific">Aeoliella straminimaris</name>
    <dbReference type="NCBI Taxonomy" id="2954799"/>
    <lineage>
        <taxon>Bacteria</taxon>
        <taxon>Pseudomonadati</taxon>
        <taxon>Planctomycetota</taxon>
        <taxon>Planctomycetia</taxon>
        <taxon>Pirellulales</taxon>
        <taxon>Lacipirellulaceae</taxon>
        <taxon>Aeoliella</taxon>
    </lineage>
</organism>
<dbReference type="InterPro" id="IPR036439">
    <property type="entry name" value="Dockerin_dom_sf"/>
</dbReference>
<keyword evidence="4" id="KW-1185">Reference proteome</keyword>
<evidence type="ECO:0000259" key="2">
    <source>
        <dbReference type="Pfam" id="PF07589"/>
    </source>
</evidence>
<dbReference type="PROSITE" id="PS00018">
    <property type="entry name" value="EF_HAND_1"/>
    <property type="match status" value="1"/>
</dbReference>
<accession>A0A9X2FDD4</accession>
<feature type="chain" id="PRO_5040977936" evidence="1">
    <location>
        <begin position="22"/>
        <end position="344"/>
    </location>
</feature>
<feature type="domain" description="Ice-binding protein C-terminal" evidence="2">
    <location>
        <begin position="318"/>
        <end position="342"/>
    </location>
</feature>
<sequence length="344" mass="36360">MIRAKLAGVLLLYAFVSVPHAEAILVAYEGFDYTNTSSLLHNRAGGTGWAGGWADNDQDFNGTLTADDISLTSPAFPFTPVGDRINALGGGEANRLLGTSFDFTQDGNEFFGSFLLRKAADGGTSGDAPEFRLISNLTTTAALRMGIGSGETIFFDSGAQATTGSETLNIGDTQFFVFKAVSSAEGDDQFFASAFGPGDTVPTTEPETWDVMLSEAVDHIYNGVRMHTGGNVVGAEYDEIRIGDTWADVTSATGFILGDFNGSNAIDPGDLDALVNGLFVGTSYQEGDLDQNGIVDLRDYNAFRDIYLNAGFTIEAIQVPEPGTVTLAVLAAGLVAFARTRRVS</sequence>
<dbReference type="AlphaFoldDB" id="A0A9X2FDD4"/>
<dbReference type="Proteomes" id="UP001155241">
    <property type="component" value="Unassembled WGS sequence"/>
</dbReference>
<dbReference type="Pfam" id="PF07589">
    <property type="entry name" value="PEP-CTERM"/>
    <property type="match status" value="1"/>
</dbReference>
<evidence type="ECO:0000313" key="3">
    <source>
        <dbReference type="EMBL" id="MCO6044254.1"/>
    </source>
</evidence>
<dbReference type="RefSeq" id="WP_252852358.1">
    <property type="nucleotide sequence ID" value="NZ_JAMXLR010000036.1"/>
</dbReference>
<dbReference type="GO" id="GO:0000272">
    <property type="term" value="P:polysaccharide catabolic process"/>
    <property type="evidence" value="ECO:0007669"/>
    <property type="project" value="InterPro"/>
</dbReference>